<protein>
    <recommendedName>
        <fullName evidence="3">Endolytic peptidoglycan transglycosylase RlpA</fullName>
        <ecNumber evidence="3">4.2.2.-</ecNumber>
    </recommendedName>
</protein>
<dbReference type="NCBIfam" id="TIGR00413">
    <property type="entry name" value="rlpA"/>
    <property type="match status" value="1"/>
</dbReference>
<dbReference type="PANTHER" id="PTHR34183">
    <property type="entry name" value="ENDOLYTIC PEPTIDOGLYCAN TRANSGLYCOSYLASE RLPA"/>
    <property type="match status" value="1"/>
</dbReference>
<dbReference type="InterPro" id="IPR034718">
    <property type="entry name" value="RlpA"/>
</dbReference>
<evidence type="ECO:0000256" key="1">
    <source>
        <dbReference type="ARBA" id="ARBA00023239"/>
    </source>
</evidence>
<feature type="domain" description="RlpA-like protein double-psi beta-barrel" evidence="5">
    <location>
        <begin position="91"/>
        <end position="179"/>
    </location>
</feature>
<dbReference type="GO" id="GO:0071555">
    <property type="term" value="P:cell wall organization"/>
    <property type="evidence" value="ECO:0007669"/>
    <property type="project" value="UniProtKB-KW"/>
</dbReference>
<dbReference type="GO" id="GO:0008932">
    <property type="term" value="F:lytic endotransglycosylase activity"/>
    <property type="evidence" value="ECO:0007669"/>
    <property type="project" value="UniProtKB-UniRule"/>
</dbReference>
<evidence type="ECO:0000313" key="7">
    <source>
        <dbReference type="Proteomes" id="UP000473531"/>
    </source>
</evidence>
<dbReference type="EC" id="4.2.2.-" evidence="3"/>
<dbReference type="PANTHER" id="PTHR34183:SF8">
    <property type="entry name" value="ENDOLYTIC PEPTIDOGLYCAN TRANSGLYCOSYLASE RLPA-RELATED"/>
    <property type="match status" value="1"/>
</dbReference>
<evidence type="ECO:0000313" key="6">
    <source>
        <dbReference type="EMBL" id="MXP14419.1"/>
    </source>
</evidence>
<dbReference type="InterPro" id="IPR006311">
    <property type="entry name" value="TAT_signal"/>
</dbReference>
<reference evidence="6 7" key="1">
    <citation type="submission" date="2019-12" db="EMBL/GenBank/DDBJ databases">
        <title>Genomic-based taxomic classification of the family Erythrobacteraceae.</title>
        <authorList>
            <person name="Xu L."/>
        </authorList>
    </citation>
    <scope>NUCLEOTIDE SEQUENCE [LARGE SCALE GENOMIC DNA]</scope>
    <source>
        <strain evidence="6 7">KCTC 52259</strain>
    </source>
</reference>
<feature type="signal peptide" evidence="3">
    <location>
        <begin position="1"/>
        <end position="34"/>
    </location>
</feature>
<name>A0A6L7GEN6_9SPHN</name>
<keyword evidence="3" id="KW-0732">Signal</keyword>
<evidence type="ECO:0000256" key="3">
    <source>
        <dbReference type="HAMAP-Rule" id="MF_02071"/>
    </source>
</evidence>
<gene>
    <name evidence="3" type="primary">rlpA</name>
    <name evidence="6" type="ORF">GRI44_06600</name>
</gene>
<feature type="chain" id="PRO_5027194523" description="Endolytic peptidoglycan transglycosylase RlpA" evidence="3">
    <location>
        <begin position="35"/>
        <end position="185"/>
    </location>
</feature>
<dbReference type="Proteomes" id="UP000473531">
    <property type="component" value="Unassembled WGS sequence"/>
</dbReference>
<dbReference type="HAMAP" id="MF_02071">
    <property type="entry name" value="RlpA"/>
    <property type="match status" value="1"/>
</dbReference>
<dbReference type="InterPro" id="IPR012997">
    <property type="entry name" value="RplA"/>
</dbReference>
<sequence precursor="true">MNGHSIISRRTRLRTLALVAACVLPATSGGPALAGSSAANQSELNQADFSKSFAALPKPNRDFDAAAGAVDITTIEAPVETAPQPALRTIASGIASYYGKRFAGRPTASGERFNPGDLTAAHKTLPFGTRVQVTNPSNGKVVTVRINDRGPYAHGRLIDLSHAAAAQIGLVARGHGNVELALLDS</sequence>
<accession>A0A6L7GEN6</accession>
<comment type="function">
    <text evidence="3">Lytic transglycosylase with a strong preference for naked glycan strands that lack stem peptides.</text>
</comment>
<dbReference type="AlphaFoldDB" id="A0A6L7GEN6"/>
<dbReference type="OrthoDB" id="9779128at2"/>
<dbReference type="EMBL" id="WTYU01000001">
    <property type="protein sequence ID" value="MXP14419.1"/>
    <property type="molecule type" value="Genomic_DNA"/>
</dbReference>
<dbReference type="RefSeq" id="WP_160600579.1">
    <property type="nucleotide sequence ID" value="NZ_WTYU01000001.1"/>
</dbReference>
<organism evidence="6 7">
    <name type="scientific">Allopontixanthobacter confluentis</name>
    <dbReference type="NCBI Taxonomy" id="1849021"/>
    <lineage>
        <taxon>Bacteria</taxon>
        <taxon>Pseudomonadati</taxon>
        <taxon>Pseudomonadota</taxon>
        <taxon>Alphaproteobacteria</taxon>
        <taxon>Sphingomonadales</taxon>
        <taxon>Erythrobacteraceae</taxon>
        <taxon>Allopontixanthobacter</taxon>
    </lineage>
</organism>
<comment type="similarity">
    <text evidence="3 4">Belongs to the RlpA family.</text>
</comment>
<dbReference type="InterPro" id="IPR036908">
    <property type="entry name" value="RlpA-like_sf"/>
</dbReference>
<dbReference type="Gene3D" id="2.40.40.10">
    <property type="entry name" value="RlpA-like domain"/>
    <property type="match status" value="1"/>
</dbReference>
<proteinExistence type="inferred from homology"/>
<keyword evidence="1 3" id="KW-0456">Lyase</keyword>
<keyword evidence="7" id="KW-1185">Reference proteome</keyword>
<comment type="caution">
    <text evidence="6">The sequence shown here is derived from an EMBL/GenBank/DDBJ whole genome shotgun (WGS) entry which is preliminary data.</text>
</comment>
<dbReference type="PROSITE" id="PS51318">
    <property type="entry name" value="TAT"/>
    <property type="match status" value="1"/>
</dbReference>
<dbReference type="InterPro" id="IPR009009">
    <property type="entry name" value="RlpA-like_DPBB"/>
</dbReference>
<dbReference type="Pfam" id="PF03330">
    <property type="entry name" value="DPBB_1"/>
    <property type="match status" value="1"/>
</dbReference>
<dbReference type="GO" id="GO:0000270">
    <property type="term" value="P:peptidoglycan metabolic process"/>
    <property type="evidence" value="ECO:0007669"/>
    <property type="project" value="UniProtKB-UniRule"/>
</dbReference>
<dbReference type="SUPFAM" id="SSF50685">
    <property type="entry name" value="Barwin-like endoglucanases"/>
    <property type="match status" value="1"/>
</dbReference>
<keyword evidence="2 3" id="KW-0961">Cell wall biogenesis/degradation</keyword>
<dbReference type="CDD" id="cd22268">
    <property type="entry name" value="DPBB_RlpA-like"/>
    <property type="match status" value="1"/>
</dbReference>
<evidence type="ECO:0000259" key="5">
    <source>
        <dbReference type="Pfam" id="PF03330"/>
    </source>
</evidence>
<evidence type="ECO:0000256" key="2">
    <source>
        <dbReference type="ARBA" id="ARBA00023316"/>
    </source>
</evidence>
<evidence type="ECO:0000256" key="4">
    <source>
        <dbReference type="RuleBase" id="RU003495"/>
    </source>
</evidence>